<dbReference type="PRINTS" id="PR00740">
    <property type="entry name" value="GLHYDRLASE27"/>
</dbReference>
<evidence type="ECO:0000259" key="8">
    <source>
        <dbReference type="SMART" id="SM00776"/>
    </source>
</evidence>
<dbReference type="SUPFAM" id="SSF51011">
    <property type="entry name" value="Glycosyl hydrolase domain"/>
    <property type="match status" value="1"/>
</dbReference>
<dbReference type="InterPro" id="IPR008979">
    <property type="entry name" value="Galactose-bd-like_sf"/>
</dbReference>
<dbReference type="InterPro" id="IPR038637">
    <property type="entry name" value="NPCBM_sf"/>
</dbReference>
<dbReference type="InterPro" id="IPR017853">
    <property type="entry name" value="GH"/>
</dbReference>
<dbReference type="SUPFAM" id="SSF49785">
    <property type="entry name" value="Galactose-binding domain-like"/>
    <property type="match status" value="1"/>
</dbReference>
<evidence type="ECO:0000256" key="2">
    <source>
        <dbReference type="ARBA" id="ARBA00022729"/>
    </source>
</evidence>
<evidence type="ECO:0000256" key="3">
    <source>
        <dbReference type="ARBA" id="ARBA00022801"/>
    </source>
</evidence>
<feature type="compositionally biased region" description="Polar residues" evidence="6">
    <location>
        <begin position="519"/>
        <end position="535"/>
    </location>
</feature>
<feature type="chain" id="PRO_5047107659" description="Alpha-galactosidase" evidence="7">
    <location>
        <begin position="24"/>
        <end position="805"/>
    </location>
</feature>
<dbReference type="InterPro" id="IPR013222">
    <property type="entry name" value="Glyco_hyd_98_carb-bd"/>
</dbReference>
<reference evidence="10" key="1">
    <citation type="journal article" date="2019" name="Int. J. Syst. Evol. Microbiol.">
        <title>The Global Catalogue of Microorganisms (GCM) 10K type strain sequencing project: providing services to taxonomists for standard genome sequencing and annotation.</title>
        <authorList>
            <consortium name="The Broad Institute Genomics Platform"/>
            <consortium name="The Broad Institute Genome Sequencing Center for Infectious Disease"/>
            <person name="Wu L."/>
            <person name="Ma J."/>
        </authorList>
    </citation>
    <scope>NUCLEOTIDE SEQUENCE [LARGE SCALE GENOMIC DNA]</scope>
    <source>
        <strain evidence="10">CCUG 53903</strain>
    </source>
</reference>
<keyword evidence="10" id="KW-1185">Reference proteome</keyword>
<dbReference type="Pfam" id="PF10633">
    <property type="entry name" value="NPCBM_assoc"/>
    <property type="match status" value="1"/>
</dbReference>
<dbReference type="EC" id="3.2.1.22" evidence="5"/>
<name>A0ABW1CTM4_9ACTN</name>
<dbReference type="Gene3D" id="2.60.120.260">
    <property type="entry name" value="Galactose-binding domain-like"/>
    <property type="match status" value="1"/>
</dbReference>
<dbReference type="RefSeq" id="WP_379517659.1">
    <property type="nucleotide sequence ID" value="NZ_JBHSPA010000035.1"/>
</dbReference>
<keyword evidence="3 5" id="KW-0378">Hydrolase</keyword>
<comment type="caution">
    <text evidence="9">The sequence shown here is derived from an EMBL/GenBank/DDBJ whole genome shotgun (WGS) entry which is preliminary data.</text>
</comment>
<dbReference type="InterPro" id="IPR013780">
    <property type="entry name" value="Glyco_hydro_b"/>
</dbReference>
<feature type="signal peptide" evidence="7">
    <location>
        <begin position="1"/>
        <end position="23"/>
    </location>
</feature>
<dbReference type="InterPro" id="IPR013785">
    <property type="entry name" value="Aldolase_TIM"/>
</dbReference>
<dbReference type="Gene3D" id="2.60.40.1180">
    <property type="entry name" value="Golgi alpha-mannosidase II"/>
    <property type="match status" value="1"/>
</dbReference>
<evidence type="ECO:0000256" key="1">
    <source>
        <dbReference type="ARBA" id="ARBA00009743"/>
    </source>
</evidence>
<dbReference type="Pfam" id="PF16499">
    <property type="entry name" value="Melibiase_2"/>
    <property type="match status" value="1"/>
</dbReference>
<gene>
    <name evidence="9" type="ORF">ACFPZ3_30185</name>
</gene>
<dbReference type="Pfam" id="PF17801">
    <property type="entry name" value="Melibiase_C"/>
    <property type="match status" value="1"/>
</dbReference>
<keyword evidence="2 7" id="KW-0732">Signal</keyword>
<accession>A0ABW1CTM4</accession>
<dbReference type="InterPro" id="IPR002241">
    <property type="entry name" value="Glyco_hydro_27"/>
</dbReference>
<comment type="catalytic activity">
    <reaction evidence="5">
        <text>Hydrolysis of terminal, non-reducing alpha-D-galactose residues in alpha-D-galactosides, including galactose oligosaccharides, galactomannans and galactolipids.</text>
        <dbReference type="EC" id="3.2.1.22"/>
    </reaction>
</comment>
<evidence type="ECO:0000256" key="6">
    <source>
        <dbReference type="SAM" id="MobiDB-lite"/>
    </source>
</evidence>
<evidence type="ECO:0000313" key="10">
    <source>
        <dbReference type="Proteomes" id="UP001596058"/>
    </source>
</evidence>
<organism evidence="9 10">
    <name type="scientific">Nonomuraea insulae</name>
    <dbReference type="NCBI Taxonomy" id="1616787"/>
    <lineage>
        <taxon>Bacteria</taxon>
        <taxon>Bacillati</taxon>
        <taxon>Actinomycetota</taxon>
        <taxon>Actinomycetes</taxon>
        <taxon>Streptosporangiales</taxon>
        <taxon>Streptosporangiaceae</taxon>
        <taxon>Nonomuraea</taxon>
    </lineage>
</organism>
<proteinExistence type="inferred from homology"/>
<dbReference type="PANTHER" id="PTHR11452:SF75">
    <property type="entry name" value="ALPHA-GALACTOSIDASE MEL1"/>
    <property type="match status" value="1"/>
</dbReference>
<dbReference type="EMBL" id="JBHSPA010000035">
    <property type="protein sequence ID" value="MFC5828156.1"/>
    <property type="molecule type" value="Genomic_DNA"/>
</dbReference>
<evidence type="ECO:0000256" key="4">
    <source>
        <dbReference type="ARBA" id="ARBA00023295"/>
    </source>
</evidence>
<evidence type="ECO:0000313" key="9">
    <source>
        <dbReference type="EMBL" id="MFC5828156.1"/>
    </source>
</evidence>
<evidence type="ECO:0000256" key="5">
    <source>
        <dbReference type="RuleBase" id="RU361168"/>
    </source>
</evidence>
<dbReference type="SMART" id="SM00776">
    <property type="entry name" value="NPCBM"/>
    <property type="match status" value="1"/>
</dbReference>
<sequence length="805" mass="84115">MMLTRALVALVSSLIFVAVPAQATPPQASTPPMGFNNWNAFGCDVNAALIKETADLFVSSGLKNAGYRYVNIDDCWSLRERGADGRLVPDPAKFPDGIKGVADYVHGKGLKLGIYGDAGTKTCAGYPGSLGREELDAQTWADWGVDYLKYDNCNNQSDGSQEDYVRRYTAMRQAIDRTGRAIVYSICEWGTSQPWTWAKGVGQLWRTTGDISDDWPSVRSIIRQNAPLAAYAGPGHWNDPDMLEVGNGGMTATEYRTHMSMWAMMAAPLIIGTDLRAASAETLAILSDRDVIAIDQDRLGVQGRVVSDQNGLMVLDKPLADGDRAIALYNSTDALATVSVATRATGLRGAGSYRLTDVWTGGATQVRSTISAGVPAHGTVVYRVRPLRDPATVPPAVAVGGELGTVVSGGGGELATAVTNRGVGTIRDLAVAARVPEGWTATPTTGHRRARLATDATLETTWTIAVPAGTPAGSYPIDVSAAYRWGPQGRSATTAGQIVAVVVTAPEDGRRHLSTIAPVTSVNGTGPVETDQSNGGPLENDGSLITIGGKVHTRGLGTTTGSELRYYLGGRCSRLITDVGVDDEAAGGPATFTVYADDTATTSGPITSGTTLTADLTGAAWLRLVVASTAAGVHADWATPVLTCGGVPDDSPVLPESRTLFSFESGTEDFTIANPGDGGAVAQSPLFHTDGANGLKVSTPVAGNWFGKALAAPLDLTGATALKFDLKAGDVGTVGEIAVQVGDASSWCQGGLWGWTNAGSSRTVTERFDQLGCPAGVTLDPSRIRGVWVFLNTGGEVHIDDIRAE</sequence>
<keyword evidence="5" id="KW-1015">Disulfide bond</keyword>
<feature type="region of interest" description="Disordered" evidence="6">
    <location>
        <begin position="519"/>
        <end position="538"/>
    </location>
</feature>
<evidence type="ECO:0000256" key="7">
    <source>
        <dbReference type="SAM" id="SignalP"/>
    </source>
</evidence>
<dbReference type="CDD" id="cd14792">
    <property type="entry name" value="GH27"/>
    <property type="match status" value="1"/>
</dbReference>
<comment type="similarity">
    <text evidence="1 5">Belongs to the glycosyl hydrolase 27 family.</text>
</comment>
<dbReference type="InterPro" id="IPR041233">
    <property type="entry name" value="Melibiase_C"/>
</dbReference>
<dbReference type="Gene3D" id="3.20.20.70">
    <property type="entry name" value="Aldolase class I"/>
    <property type="match status" value="1"/>
</dbReference>
<dbReference type="Proteomes" id="UP001596058">
    <property type="component" value="Unassembled WGS sequence"/>
</dbReference>
<protein>
    <recommendedName>
        <fullName evidence="5">Alpha-galactosidase</fullName>
        <ecNumber evidence="5">3.2.1.22</ecNumber>
    </recommendedName>
    <alternativeName>
        <fullName evidence="5">Melibiase</fullName>
    </alternativeName>
</protein>
<dbReference type="InterPro" id="IPR018905">
    <property type="entry name" value="A-galactase_NEW3"/>
</dbReference>
<dbReference type="SUPFAM" id="SSF51445">
    <property type="entry name" value="(Trans)glycosidases"/>
    <property type="match status" value="1"/>
</dbReference>
<dbReference type="Gene3D" id="2.60.120.1060">
    <property type="entry name" value="NPCBM/NEW2 domain"/>
    <property type="match status" value="1"/>
</dbReference>
<keyword evidence="4 5" id="KW-0326">Glycosidase</keyword>
<dbReference type="PANTHER" id="PTHR11452">
    <property type="entry name" value="ALPHA-GALACTOSIDASE/ALPHA-N-ACETYLGALACTOSAMINIDASE"/>
    <property type="match status" value="1"/>
</dbReference>
<dbReference type="Pfam" id="PF08305">
    <property type="entry name" value="NPCBM"/>
    <property type="match status" value="1"/>
</dbReference>
<feature type="domain" description="Glycosyl hydrolase family 98 putative carbohydrate-binding module" evidence="8">
    <location>
        <begin position="507"/>
        <end position="644"/>
    </location>
</feature>